<dbReference type="PANTHER" id="PTHR33695:SF1">
    <property type="entry name" value="LIPOPROTEIN SIGNAL PEPTIDASE"/>
    <property type="match status" value="1"/>
</dbReference>
<evidence type="ECO:0000256" key="8">
    <source>
        <dbReference type="ARBA" id="ARBA00023136"/>
    </source>
</evidence>
<gene>
    <name evidence="9" type="primary">lspA</name>
    <name evidence="11" type="ORF">A2Z06_02285</name>
</gene>
<evidence type="ECO:0000256" key="3">
    <source>
        <dbReference type="ARBA" id="ARBA00022670"/>
    </source>
</evidence>
<dbReference type="UniPathway" id="UPA00665"/>
<dbReference type="EMBL" id="MFIW01000007">
    <property type="protein sequence ID" value="OGF98114.1"/>
    <property type="molecule type" value="Genomic_DNA"/>
</dbReference>
<dbReference type="AlphaFoldDB" id="A0A1F5YD94"/>
<evidence type="ECO:0000256" key="6">
    <source>
        <dbReference type="ARBA" id="ARBA00022801"/>
    </source>
</evidence>
<keyword evidence="5 9" id="KW-0064">Aspartyl protease</keyword>
<feature type="active site" evidence="9">
    <location>
        <position position="128"/>
    </location>
</feature>
<keyword evidence="4 9" id="KW-0812">Transmembrane</keyword>
<name>A0A1F5YD94_9BACT</name>
<comment type="caution">
    <text evidence="11">The sequence shown here is derived from an EMBL/GenBank/DDBJ whole genome shotgun (WGS) entry which is preliminary data.</text>
</comment>
<organism evidence="11 12">
    <name type="scientific">Candidatus Glassbacteria bacterium RBG_16_58_8</name>
    <dbReference type="NCBI Taxonomy" id="1817866"/>
    <lineage>
        <taxon>Bacteria</taxon>
        <taxon>Candidatus Glassiibacteriota</taxon>
    </lineage>
</organism>
<feature type="transmembrane region" description="Helical" evidence="9">
    <location>
        <begin position="57"/>
        <end position="75"/>
    </location>
</feature>
<comment type="function">
    <text evidence="9">This protein specifically catalyzes the removal of signal peptides from prolipoproteins.</text>
</comment>
<comment type="pathway">
    <text evidence="9">Protein modification; lipoprotein biosynthesis (signal peptide cleavage).</text>
</comment>
<comment type="caution">
    <text evidence="9">Lacks conserved residue(s) required for the propagation of feature annotation.</text>
</comment>
<dbReference type="GO" id="GO:0004190">
    <property type="term" value="F:aspartic-type endopeptidase activity"/>
    <property type="evidence" value="ECO:0007669"/>
    <property type="project" value="UniProtKB-UniRule"/>
</dbReference>
<evidence type="ECO:0000256" key="10">
    <source>
        <dbReference type="RuleBase" id="RU004181"/>
    </source>
</evidence>
<keyword evidence="7 9" id="KW-1133">Transmembrane helix</keyword>
<protein>
    <recommendedName>
        <fullName evidence="9">Lipoprotein signal peptidase</fullName>
        <ecNumber evidence="9">3.4.23.36</ecNumber>
    </recommendedName>
    <alternativeName>
        <fullName evidence="9">Prolipoprotein signal peptidase</fullName>
    </alternativeName>
    <alternativeName>
        <fullName evidence="9">Signal peptidase II</fullName>
        <shortName evidence="9">SPase II</shortName>
    </alternativeName>
</protein>
<dbReference type="GO" id="GO:0006508">
    <property type="term" value="P:proteolysis"/>
    <property type="evidence" value="ECO:0007669"/>
    <property type="project" value="UniProtKB-KW"/>
</dbReference>
<dbReference type="Pfam" id="PF01252">
    <property type="entry name" value="Peptidase_A8"/>
    <property type="match status" value="1"/>
</dbReference>
<evidence type="ECO:0000256" key="1">
    <source>
        <dbReference type="ARBA" id="ARBA00006139"/>
    </source>
</evidence>
<evidence type="ECO:0000256" key="5">
    <source>
        <dbReference type="ARBA" id="ARBA00022750"/>
    </source>
</evidence>
<comment type="catalytic activity">
    <reaction evidence="9">
        <text>Release of signal peptides from bacterial membrane prolipoproteins. Hydrolyzes -Xaa-Yaa-Zaa-|-(S,diacylglyceryl)Cys-, in which Xaa is hydrophobic (preferably Leu), and Yaa (Ala or Ser) and Zaa (Gly or Ala) have small, neutral side chains.</text>
        <dbReference type="EC" id="3.4.23.36"/>
    </reaction>
</comment>
<dbReference type="HAMAP" id="MF_00161">
    <property type="entry name" value="LspA"/>
    <property type="match status" value="1"/>
</dbReference>
<dbReference type="NCBIfam" id="TIGR00077">
    <property type="entry name" value="lspA"/>
    <property type="match status" value="1"/>
</dbReference>
<feature type="transmembrane region" description="Helical" evidence="9">
    <location>
        <begin position="120"/>
        <end position="140"/>
    </location>
</feature>
<dbReference type="Proteomes" id="UP000179034">
    <property type="component" value="Unassembled WGS sequence"/>
</dbReference>
<dbReference type="PRINTS" id="PR00781">
    <property type="entry name" value="LIPOSIGPTASE"/>
</dbReference>
<evidence type="ECO:0000256" key="4">
    <source>
        <dbReference type="ARBA" id="ARBA00022692"/>
    </source>
</evidence>
<keyword evidence="8 9" id="KW-0472">Membrane</keyword>
<comment type="similarity">
    <text evidence="1 9 10">Belongs to the peptidase A8 family.</text>
</comment>
<evidence type="ECO:0000313" key="12">
    <source>
        <dbReference type="Proteomes" id="UP000179034"/>
    </source>
</evidence>
<keyword evidence="6 9" id="KW-0378">Hydrolase</keyword>
<evidence type="ECO:0000256" key="7">
    <source>
        <dbReference type="ARBA" id="ARBA00022989"/>
    </source>
</evidence>
<dbReference type="GO" id="GO:0005886">
    <property type="term" value="C:plasma membrane"/>
    <property type="evidence" value="ECO:0007669"/>
    <property type="project" value="UniProtKB-SubCell"/>
</dbReference>
<accession>A0A1F5YD94</accession>
<evidence type="ECO:0000313" key="11">
    <source>
        <dbReference type="EMBL" id="OGF98114.1"/>
    </source>
</evidence>
<keyword evidence="3 9" id="KW-0645">Protease</keyword>
<feature type="active site" evidence="9">
    <location>
        <position position="110"/>
    </location>
</feature>
<keyword evidence="2 9" id="KW-1003">Cell membrane</keyword>
<dbReference type="PANTHER" id="PTHR33695">
    <property type="entry name" value="LIPOPROTEIN SIGNAL PEPTIDASE"/>
    <property type="match status" value="1"/>
</dbReference>
<dbReference type="InterPro" id="IPR001872">
    <property type="entry name" value="Peptidase_A8"/>
</dbReference>
<dbReference type="EC" id="3.4.23.36" evidence="9"/>
<reference evidence="11 12" key="1">
    <citation type="journal article" date="2016" name="Nat. Commun.">
        <title>Thousands of microbial genomes shed light on interconnected biogeochemical processes in an aquifer system.</title>
        <authorList>
            <person name="Anantharaman K."/>
            <person name="Brown C.T."/>
            <person name="Hug L.A."/>
            <person name="Sharon I."/>
            <person name="Castelle C.J."/>
            <person name="Probst A.J."/>
            <person name="Thomas B.C."/>
            <person name="Singh A."/>
            <person name="Wilkins M.J."/>
            <person name="Karaoz U."/>
            <person name="Brodie E.L."/>
            <person name="Williams K.H."/>
            <person name="Hubbard S.S."/>
            <person name="Banfield J.F."/>
        </authorList>
    </citation>
    <scope>NUCLEOTIDE SEQUENCE [LARGE SCALE GENOMIC DNA]</scope>
</reference>
<comment type="subcellular location">
    <subcellularLocation>
        <location evidence="9">Cell membrane</location>
        <topology evidence="9">Multi-pass membrane protein</topology>
    </subcellularLocation>
</comment>
<evidence type="ECO:0000256" key="2">
    <source>
        <dbReference type="ARBA" id="ARBA00022475"/>
    </source>
</evidence>
<sequence length="152" mass="16420">MLFSSLFAFLDQFTKALAIIYLTPHRPQSVLGTFVQFTLIRNRGAAFGISFGSNSEFFLLVLSSLAIVLIVLYYIRSSPSGICQHLSFGLISGGAVGNTIDRIAKGEVVDFIDCGVGGLRWPIFNVADIAVTLGALILLVHSFTRSSHRPPG</sequence>
<evidence type="ECO:0000256" key="9">
    <source>
        <dbReference type="HAMAP-Rule" id="MF_00161"/>
    </source>
</evidence>
<proteinExistence type="inferred from homology"/>